<feature type="transmembrane region" description="Helical" evidence="2">
    <location>
        <begin position="28"/>
        <end position="48"/>
    </location>
</feature>
<reference evidence="3" key="2">
    <citation type="submission" date="2025-09" db="UniProtKB">
        <authorList>
            <consortium name="Ensembl"/>
        </authorList>
    </citation>
    <scope>IDENTIFICATION</scope>
</reference>
<keyword evidence="2" id="KW-0472">Membrane</keyword>
<accession>A0A3B5KPJ8</accession>
<keyword evidence="2" id="KW-0812">Transmembrane</keyword>
<evidence type="ECO:0000313" key="4">
    <source>
        <dbReference type="Proteomes" id="UP000261380"/>
    </source>
</evidence>
<evidence type="ECO:0000256" key="2">
    <source>
        <dbReference type="SAM" id="Phobius"/>
    </source>
</evidence>
<dbReference type="Proteomes" id="UP000261380">
    <property type="component" value="Unplaced"/>
</dbReference>
<evidence type="ECO:0000256" key="1">
    <source>
        <dbReference type="SAM" id="MobiDB-lite"/>
    </source>
</evidence>
<feature type="compositionally biased region" description="Low complexity" evidence="1">
    <location>
        <begin position="62"/>
        <end position="93"/>
    </location>
</feature>
<proteinExistence type="predicted"/>
<sequence>VPKGQRKNQNEKYRLKYQRLRRAARTMIFENAALLNIYFVLNFFKFLLKSLLQYQTLSEGELLPTPSSSSVPSVPPAALTSAPAAGPSGSSLAHNPMSLVSIGEEGLLKKTKKERKDRGKENGKEECRCESEYISVTCSDR</sequence>
<evidence type="ECO:0000313" key="3">
    <source>
        <dbReference type="Ensembl" id="ENSXCOP00000002058.1"/>
    </source>
</evidence>
<dbReference type="AlphaFoldDB" id="A0A3B5KPJ8"/>
<feature type="region of interest" description="Disordered" evidence="1">
    <location>
        <begin position="61"/>
        <end position="126"/>
    </location>
</feature>
<dbReference type="Ensembl" id="ENSXCOT00000002088.1">
    <property type="protein sequence ID" value="ENSXCOP00000002058.1"/>
    <property type="gene ID" value="ENSXCOG00000001650.1"/>
</dbReference>
<feature type="compositionally biased region" description="Basic and acidic residues" evidence="1">
    <location>
        <begin position="114"/>
        <end position="126"/>
    </location>
</feature>
<dbReference type="GeneTree" id="ENSGT00390000013374"/>
<organism evidence="3 4">
    <name type="scientific">Xiphophorus couchianus</name>
    <name type="common">Monterrey platyfish</name>
    <dbReference type="NCBI Taxonomy" id="32473"/>
    <lineage>
        <taxon>Eukaryota</taxon>
        <taxon>Metazoa</taxon>
        <taxon>Chordata</taxon>
        <taxon>Craniata</taxon>
        <taxon>Vertebrata</taxon>
        <taxon>Euteleostomi</taxon>
        <taxon>Actinopterygii</taxon>
        <taxon>Neopterygii</taxon>
        <taxon>Teleostei</taxon>
        <taxon>Neoteleostei</taxon>
        <taxon>Acanthomorphata</taxon>
        <taxon>Ovalentaria</taxon>
        <taxon>Atherinomorphae</taxon>
        <taxon>Cyprinodontiformes</taxon>
        <taxon>Poeciliidae</taxon>
        <taxon>Poeciliinae</taxon>
        <taxon>Xiphophorus</taxon>
    </lineage>
</organism>
<name>A0A3B5KPJ8_9TELE</name>
<reference evidence="3" key="1">
    <citation type="submission" date="2025-08" db="UniProtKB">
        <authorList>
            <consortium name="Ensembl"/>
        </authorList>
    </citation>
    <scope>IDENTIFICATION</scope>
</reference>
<keyword evidence="2" id="KW-1133">Transmembrane helix</keyword>
<keyword evidence="4" id="KW-1185">Reference proteome</keyword>
<protein>
    <submittedName>
        <fullName evidence="3">Uncharacterized protein</fullName>
    </submittedName>
</protein>